<accession>A0A915D3Q0</accession>
<evidence type="ECO:0000313" key="2">
    <source>
        <dbReference type="Proteomes" id="UP000887574"/>
    </source>
</evidence>
<evidence type="ECO:0000313" key="3">
    <source>
        <dbReference type="WBParaSite" id="jg15238"/>
    </source>
</evidence>
<dbReference type="WBParaSite" id="jg15238">
    <property type="protein sequence ID" value="jg15238"/>
    <property type="gene ID" value="jg15238"/>
</dbReference>
<feature type="chain" id="PRO_5036918792" evidence="1">
    <location>
        <begin position="24"/>
        <end position="110"/>
    </location>
</feature>
<feature type="signal peptide" evidence="1">
    <location>
        <begin position="1"/>
        <end position="23"/>
    </location>
</feature>
<dbReference type="AlphaFoldDB" id="A0A915D3Q0"/>
<protein>
    <submittedName>
        <fullName evidence="3">Uncharacterized protein</fullName>
    </submittedName>
</protein>
<keyword evidence="2" id="KW-1185">Reference proteome</keyword>
<keyword evidence="1" id="KW-0732">Signal</keyword>
<evidence type="ECO:0000256" key="1">
    <source>
        <dbReference type="SAM" id="SignalP"/>
    </source>
</evidence>
<organism evidence="2 3">
    <name type="scientific">Ditylenchus dipsaci</name>
    <dbReference type="NCBI Taxonomy" id="166011"/>
    <lineage>
        <taxon>Eukaryota</taxon>
        <taxon>Metazoa</taxon>
        <taxon>Ecdysozoa</taxon>
        <taxon>Nematoda</taxon>
        <taxon>Chromadorea</taxon>
        <taxon>Rhabditida</taxon>
        <taxon>Tylenchina</taxon>
        <taxon>Tylenchomorpha</taxon>
        <taxon>Sphaerularioidea</taxon>
        <taxon>Anguinidae</taxon>
        <taxon>Anguininae</taxon>
        <taxon>Ditylenchus</taxon>
    </lineage>
</organism>
<name>A0A915D3Q0_9BILA</name>
<dbReference type="Proteomes" id="UP000887574">
    <property type="component" value="Unplaced"/>
</dbReference>
<reference evidence="3" key="1">
    <citation type="submission" date="2022-11" db="UniProtKB">
        <authorList>
            <consortium name="WormBaseParasite"/>
        </authorList>
    </citation>
    <scope>IDENTIFICATION</scope>
</reference>
<sequence length="110" mass="12454">MMSTLFFSMLVFFLAVFSSSIQAAPSNHQQLAGALSPMYVARWPAPVWGMQQPRQQQQPYRMLNVEDLVGVSQQQNKDCRRSGLDLSHPLDSTNLQQLNFCVCIPTTTNY</sequence>
<proteinExistence type="predicted"/>